<proteinExistence type="predicted"/>
<feature type="compositionally biased region" description="Gly residues" evidence="1">
    <location>
        <begin position="153"/>
        <end position="172"/>
    </location>
</feature>
<evidence type="ECO:0000313" key="2">
    <source>
        <dbReference type="EMBL" id="EFJ47057.1"/>
    </source>
</evidence>
<dbReference type="Proteomes" id="UP000001058">
    <property type="component" value="Unassembled WGS sequence"/>
</dbReference>
<organism evidence="3">
    <name type="scientific">Volvox carteri f. nagariensis</name>
    <dbReference type="NCBI Taxonomy" id="3068"/>
    <lineage>
        <taxon>Eukaryota</taxon>
        <taxon>Viridiplantae</taxon>
        <taxon>Chlorophyta</taxon>
        <taxon>core chlorophytes</taxon>
        <taxon>Chlorophyceae</taxon>
        <taxon>CS clade</taxon>
        <taxon>Chlamydomonadales</taxon>
        <taxon>Volvocaceae</taxon>
        <taxon>Volvox</taxon>
    </lineage>
</organism>
<feature type="region of interest" description="Disordered" evidence="1">
    <location>
        <begin position="217"/>
        <end position="239"/>
    </location>
</feature>
<gene>
    <name evidence="2" type="ORF">VOLCADRAFT_117993</name>
</gene>
<evidence type="ECO:0000256" key="1">
    <source>
        <dbReference type="SAM" id="MobiDB-lite"/>
    </source>
</evidence>
<dbReference type="OrthoDB" id="546117at2759"/>
<protein>
    <submittedName>
        <fullName evidence="2">Uncharacterized protein</fullName>
    </submittedName>
</protein>
<evidence type="ECO:0000313" key="3">
    <source>
        <dbReference type="Proteomes" id="UP000001058"/>
    </source>
</evidence>
<dbReference type="AlphaFoldDB" id="D8TZQ4"/>
<dbReference type="EMBL" id="GL378347">
    <property type="protein sequence ID" value="EFJ47057.1"/>
    <property type="molecule type" value="Genomic_DNA"/>
</dbReference>
<dbReference type="GeneID" id="9616035"/>
<sequence>MENILRETLSGGRELQDLLLEWNRSLPEEKFVEGLASDMQAIDVAPPDVQTLRRTFTLERILSTSGVPEIAAGDSFTSGVPGAILRIHPHMHDSQHPQQHPLHHPNQLLHQAVVRQLSGAAAASAAAAGSVGSEGSGEAAAAAVGAVRLGTQQAGGGSGGSGSGGGGGGGGRPIERFQDRTCTHLHLDRQTRAQPPVQPPPPPVRLIRTPIRKLKVTHAAAPPPPPPPPVPDCSAPHMAPVGGPFGGGPPERSWSQSLLDLAKVAAALDGRDLDDDGDGGGGGVAGGREEDQQPRQHLQRMQTEVDRLQRDNEGLNGQLEAVLARVDAVQRRNTAMKHMLLEACHAKGIPADMDLLNVSLQHHRAAPMEEAQAVHVAATVLGLNGGDVLATVQHLLGIALLRLPGGKGCGGGG</sequence>
<feature type="compositionally biased region" description="Pro residues" evidence="1">
    <location>
        <begin position="221"/>
        <end position="231"/>
    </location>
</feature>
<keyword evidence="3" id="KW-1185">Reference proteome</keyword>
<dbReference type="KEGG" id="vcn:VOLCADRAFT_117993"/>
<feature type="region of interest" description="Disordered" evidence="1">
    <location>
        <begin position="270"/>
        <end position="303"/>
    </location>
</feature>
<dbReference type="RefSeq" id="XP_002951952.1">
    <property type="nucleotide sequence ID" value="XM_002951906.1"/>
</dbReference>
<feature type="region of interest" description="Disordered" evidence="1">
    <location>
        <begin position="152"/>
        <end position="176"/>
    </location>
</feature>
<dbReference type="InParanoid" id="D8TZQ4"/>
<reference evidence="2 3" key="1">
    <citation type="journal article" date="2010" name="Science">
        <title>Genomic analysis of organismal complexity in the multicellular green alga Volvox carteri.</title>
        <authorList>
            <person name="Prochnik S.E."/>
            <person name="Umen J."/>
            <person name="Nedelcu A.M."/>
            <person name="Hallmann A."/>
            <person name="Miller S.M."/>
            <person name="Nishii I."/>
            <person name="Ferris P."/>
            <person name="Kuo A."/>
            <person name="Mitros T."/>
            <person name="Fritz-Laylin L.K."/>
            <person name="Hellsten U."/>
            <person name="Chapman J."/>
            <person name="Simakov O."/>
            <person name="Rensing S.A."/>
            <person name="Terry A."/>
            <person name="Pangilinan J."/>
            <person name="Kapitonov V."/>
            <person name="Jurka J."/>
            <person name="Salamov A."/>
            <person name="Shapiro H."/>
            <person name="Schmutz J."/>
            <person name="Grimwood J."/>
            <person name="Lindquist E."/>
            <person name="Lucas S."/>
            <person name="Grigoriev I.V."/>
            <person name="Schmitt R."/>
            <person name="Kirk D."/>
            <person name="Rokhsar D.S."/>
        </authorList>
    </citation>
    <scope>NUCLEOTIDE SEQUENCE [LARGE SCALE GENOMIC DNA]</scope>
    <source>
        <strain evidence="3">f. Nagariensis / Eve</strain>
    </source>
</reference>
<name>D8TZQ4_VOLCA</name>
<accession>D8TZQ4</accession>